<organism evidence="4 5">
    <name type="scientific">Chiloscyllium punctatum</name>
    <name type="common">Brownbanded bambooshark</name>
    <name type="synonym">Hemiscyllium punctatum</name>
    <dbReference type="NCBI Taxonomy" id="137246"/>
    <lineage>
        <taxon>Eukaryota</taxon>
        <taxon>Metazoa</taxon>
        <taxon>Chordata</taxon>
        <taxon>Craniata</taxon>
        <taxon>Vertebrata</taxon>
        <taxon>Chondrichthyes</taxon>
        <taxon>Elasmobranchii</taxon>
        <taxon>Galeomorphii</taxon>
        <taxon>Galeoidea</taxon>
        <taxon>Orectolobiformes</taxon>
        <taxon>Hemiscylliidae</taxon>
        <taxon>Chiloscyllium</taxon>
    </lineage>
</organism>
<dbReference type="AlphaFoldDB" id="A0A401T590"/>
<gene>
    <name evidence="4" type="ORF">chiPu_0016351</name>
</gene>
<dbReference type="GO" id="GO:0051246">
    <property type="term" value="P:regulation of protein metabolic process"/>
    <property type="evidence" value="ECO:0007669"/>
    <property type="project" value="UniProtKB-ARBA"/>
</dbReference>
<dbReference type="STRING" id="137246.A0A401T590"/>
<dbReference type="GO" id="GO:0000164">
    <property type="term" value="C:protein phosphatase type 1 complex"/>
    <property type="evidence" value="ECO:0007669"/>
    <property type="project" value="TreeGrafter"/>
</dbReference>
<dbReference type="PANTHER" id="PTHR16489:SF11">
    <property type="entry name" value="PROTEIN PHOSPHATASE 1 REGULATORY SUBUNIT 15B"/>
    <property type="match status" value="1"/>
</dbReference>
<feature type="region of interest" description="Disordered" evidence="2">
    <location>
        <begin position="347"/>
        <end position="380"/>
    </location>
</feature>
<feature type="region of interest" description="Disordered" evidence="2">
    <location>
        <begin position="301"/>
        <end position="333"/>
    </location>
</feature>
<dbReference type="OrthoDB" id="5976067at2759"/>
<reference evidence="4 5" key="1">
    <citation type="journal article" date="2018" name="Nat. Ecol. Evol.">
        <title>Shark genomes provide insights into elasmobranch evolution and the origin of vertebrates.</title>
        <authorList>
            <person name="Hara Y"/>
            <person name="Yamaguchi K"/>
            <person name="Onimaru K"/>
            <person name="Kadota M"/>
            <person name="Koyanagi M"/>
            <person name="Keeley SD"/>
            <person name="Tatsumi K"/>
            <person name="Tanaka K"/>
            <person name="Motone F"/>
            <person name="Kageyama Y"/>
            <person name="Nozu R"/>
            <person name="Adachi N"/>
            <person name="Nishimura O"/>
            <person name="Nakagawa R"/>
            <person name="Tanegashima C"/>
            <person name="Kiyatake I"/>
            <person name="Matsumoto R"/>
            <person name="Murakumo K"/>
            <person name="Nishida K"/>
            <person name="Terakita A"/>
            <person name="Kuratani S"/>
            <person name="Sato K"/>
            <person name="Hyodo S Kuraku.S."/>
        </authorList>
    </citation>
    <scope>NUCLEOTIDE SEQUENCE [LARGE SCALE GENOMIC DNA]</scope>
</reference>
<accession>A0A401T590</accession>
<dbReference type="GO" id="GO:0005783">
    <property type="term" value="C:endoplasmic reticulum"/>
    <property type="evidence" value="ECO:0007669"/>
    <property type="project" value="TreeGrafter"/>
</dbReference>
<evidence type="ECO:0000256" key="1">
    <source>
        <dbReference type="ARBA" id="ARBA00010161"/>
    </source>
</evidence>
<keyword evidence="5" id="KW-1185">Reference proteome</keyword>
<dbReference type="GO" id="GO:0019888">
    <property type="term" value="F:protein phosphatase regulator activity"/>
    <property type="evidence" value="ECO:0007669"/>
    <property type="project" value="TreeGrafter"/>
</dbReference>
<sequence>MNWEPPGPAPAAASCSDGGLGGHPGGAGLYQSPWMKLISVFYRPSFARFRRQEADSPLSWGSGLLGPVLDKMRGFGGGERESVSPLGGLWAAAWHWVGAPEPLPLAPPQEERLEVIVEAPPPLKIPEPPAPGCPGLFSKVMWRISPPETPSTSNPLRPGLPHPLELNLGLPQWSSGYPAASMQQLLAPAEPGFHSTQQLEKPLEFSHHHSGVGIAIPSDQDYGYSSLEEEHAGSQCQDLRYWGKGVPPEPAPSLDSCSKGNDLKANRDACMDNGKTVPLPLSVDSTVPTLQYLDIESRNMSMRDNEWDSDESSSEELDDDAEEEDDCYPLSRPQCSNKTIAYILGSDSISDSDDSEEDEDSDSDDDGFDSNGSSSELSDTDEELLNFLAGTSDPYNLMNFQACIKTRHKVDTRTVFQSSCTQQSEMCTIELEDDSDRVDSGFTEEIQSEVQKTFTQMACEKKCSKKVAFDEYVTVHYVSSEEIRKGPWEEYARDRCRFQKRIQETEECIGYCFTLKHRRTVLKKLQLSS</sequence>
<protein>
    <recommendedName>
        <fullName evidence="3">Protein phosphatase 1 regulatory subunit 15A/B C-terminal domain-containing protein</fullName>
    </recommendedName>
</protein>
<comment type="caution">
    <text evidence="4">The sequence shown here is derived from an EMBL/GenBank/DDBJ whole genome shotgun (WGS) entry which is preliminary data.</text>
</comment>
<evidence type="ECO:0000313" key="4">
    <source>
        <dbReference type="EMBL" id="GCC37843.1"/>
    </source>
</evidence>
<dbReference type="Proteomes" id="UP000287033">
    <property type="component" value="Unassembled WGS sequence"/>
</dbReference>
<proteinExistence type="inferred from homology"/>
<dbReference type="GO" id="GO:0034976">
    <property type="term" value="P:response to endoplasmic reticulum stress"/>
    <property type="evidence" value="ECO:0007669"/>
    <property type="project" value="TreeGrafter"/>
</dbReference>
<dbReference type="OMA" id="NLMNFQA"/>
<evidence type="ECO:0000256" key="2">
    <source>
        <dbReference type="SAM" id="MobiDB-lite"/>
    </source>
</evidence>
<feature type="domain" description="Protein phosphatase 1 regulatory subunit 15A/B C-terminal" evidence="3">
    <location>
        <begin position="351"/>
        <end position="525"/>
    </location>
</feature>
<name>A0A401T590_CHIPU</name>
<feature type="compositionally biased region" description="Acidic residues" evidence="2">
    <location>
        <begin position="307"/>
        <end position="327"/>
    </location>
</feature>
<evidence type="ECO:0000313" key="5">
    <source>
        <dbReference type="Proteomes" id="UP000287033"/>
    </source>
</evidence>
<dbReference type="EMBL" id="BEZZ01001068">
    <property type="protein sequence ID" value="GCC37843.1"/>
    <property type="molecule type" value="Genomic_DNA"/>
</dbReference>
<comment type="similarity">
    <text evidence="1">Belongs to the PPP1R15 family.</text>
</comment>
<dbReference type="PANTHER" id="PTHR16489">
    <property type="entry name" value="GH11727P"/>
    <property type="match status" value="1"/>
</dbReference>
<dbReference type="Pfam" id="PF10488">
    <property type="entry name" value="PP1c_bdg"/>
    <property type="match status" value="1"/>
</dbReference>
<feature type="compositionally biased region" description="Acidic residues" evidence="2">
    <location>
        <begin position="350"/>
        <end position="368"/>
    </location>
</feature>
<evidence type="ECO:0000259" key="3">
    <source>
        <dbReference type="Pfam" id="PF10488"/>
    </source>
</evidence>
<dbReference type="InterPro" id="IPR019523">
    <property type="entry name" value="Prot_Pase1_reg-su15A/B_C"/>
</dbReference>
<dbReference type="InterPro" id="IPR051254">
    <property type="entry name" value="PPP1R15"/>
</dbReference>